<sequence>MQEEFGCQSITKYRLRYAGDISDGSQTSDMFVQQKAPDPAKISFTASFNSLKKISIPFICIGAEAYWNKNLTNLLGPAKSKPLPLRIMSFTDTVLLDKSIIILIWAVGPKVCDCARTDESLVHALLKLEVQPSEIQAQPDYVKYPNKWLIHIPTTDVSKMPNYNNAV</sequence>
<comment type="caution">
    <text evidence="1">The sequence shown here is derived from an EMBL/GenBank/DDBJ whole genome shotgun (WGS) entry which is preliminary data.</text>
</comment>
<protein>
    <submittedName>
        <fullName evidence="1">Uncharacterized protein</fullName>
    </submittedName>
</protein>
<gene>
    <name evidence="1" type="ORF">O181_022219</name>
</gene>
<proteinExistence type="predicted"/>
<keyword evidence="2" id="KW-1185">Reference proteome</keyword>
<dbReference type="EMBL" id="AVOT02006811">
    <property type="protein sequence ID" value="MBW0482504.1"/>
    <property type="molecule type" value="Genomic_DNA"/>
</dbReference>
<name>A0A9Q3CC79_9BASI</name>
<reference evidence="1" key="1">
    <citation type="submission" date="2021-03" db="EMBL/GenBank/DDBJ databases">
        <title>Draft genome sequence of rust myrtle Austropuccinia psidii MF-1, a brazilian biotype.</title>
        <authorList>
            <person name="Quecine M.C."/>
            <person name="Pachon D.M.R."/>
            <person name="Bonatelli M.L."/>
            <person name="Correr F.H."/>
            <person name="Franceschini L.M."/>
            <person name="Leite T.F."/>
            <person name="Margarido G.R.A."/>
            <person name="Almeida C.A."/>
            <person name="Ferrarezi J.A."/>
            <person name="Labate C.A."/>
        </authorList>
    </citation>
    <scope>NUCLEOTIDE SEQUENCE</scope>
    <source>
        <strain evidence="1">MF-1</strain>
    </source>
</reference>
<dbReference type="AlphaFoldDB" id="A0A9Q3CC79"/>
<evidence type="ECO:0000313" key="2">
    <source>
        <dbReference type="Proteomes" id="UP000765509"/>
    </source>
</evidence>
<evidence type="ECO:0000313" key="1">
    <source>
        <dbReference type="EMBL" id="MBW0482504.1"/>
    </source>
</evidence>
<accession>A0A9Q3CC79</accession>
<organism evidence="1 2">
    <name type="scientific">Austropuccinia psidii MF-1</name>
    <dbReference type="NCBI Taxonomy" id="1389203"/>
    <lineage>
        <taxon>Eukaryota</taxon>
        <taxon>Fungi</taxon>
        <taxon>Dikarya</taxon>
        <taxon>Basidiomycota</taxon>
        <taxon>Pucciniomycotina</taxon>
        <taxon>Pucciniomycetes</taxon>
        <taxon>Pucciniales</taxon>
        <taxon>Sphaerophragmiaceae</taxon>
        <taxon>Austropuccinia</taxon>
    </lineage>
</organism>
<dbReference type="Proteomes" id="UP000765509">
    <property type="component" value="Unassembled WGS sequence"/>
</dbReference>